<accession>A0ABS3QBG4</accession>
<evidence type="ECO:0000313" key="3">
    <source>
        <dbReference type="EMBL" id="MBO2008599.1"/>
    </source>
</evidence>
<gene>
    <name evidence="3" type="ORF">J4E00_06015</name>
</gene>
<dbReference type="InterPro" id="IPR000772">
    <property type="entry name" value="Ricin_B_lectin"/>
</dbReference>
<dbReference type="SUPFAM" id="SSF50370">
    <property type="entry name" value="Ricin B-like lectins"/>
    <property type="match status" value="1"/>
</dbReference>
<dbReference type="PANTHER" id="PTHR19328">
    <property type="entry name" value="HEDGEHOG-INTERACTING PROTEIN"/>
    <property type="match status" value="1"/>
</dbReference>
<organism evidence="3 4">
    <name type="scientific">Hymenobacter negativus</name>
    <dbReference type="NCBI Taxonomy" id="2795026"/>
    <lineage>
        <taxon>Bacteria</taxon>
        <taxon>Pseudomonadati</taxon>
        <taxon>Bacteroidota</taxon>
        <taxon>Cytophagia</taxon>
        <taxon>Cytophagales</taxon>
        <taxon>Hymenobacteraceae</taxon>
        <taxon>Hymenobacter</taxon>
    </lineage>
</organism>
<dbReference type="InterPro" id="IPR035992">
    <property type="entry name" value="Ricin_B-like_lectins"/>
</dbReference>
<keyword evidence="4" id="KW-1185">Reference proteome</keyword>
<sequence length="915" mass="96220">MLQSIRLCCKAIALLVVLFALPPRLVWAQTFPTNFAGVQIATGLDPVGMDVAPDGRIFLAEKSGRVRIIKNDVLLPTPFITIPNVDNFNERGLLKVLVDPNFSSNGYVYVYYTYKASATVSNNRVSRFTASGDLAVAGSELVLINIDPLGPVGYHNGGGLAIKDGKLFISVGENTVAANAQSFTTLKGKILCINTDGSIPTSNPFYTSATGINRAIWALGLRNPFRLAAQPGTGRLFINDVGNSAWEEINDGIAGKNYGWPGIEGVRTTQTPPTNYQDPFYAYSHSSGCSITAGAFYNPTTATFPASYVGKYFFGDYCNGWIKTIDLSTKAVTTFATGIDRPLDVAVGRNGTFYFIARGGLSGGSDEANTSSTNGVVWKVNYTGNGLPVIAVQPTNKSTSIGQPVTFAILASGNPTPTYQWQRNGVAIAGANTSSYTLPNPALTDSGARFRVVVSNSAGTATSSEATLTVINNQSPVATITTPAAGQTYSGGDVISFAGTGTDSEDGTLPASAFTWKIDLYHFDTPTHSHPALEPTTGATAGTFTIPVEMETSANVLFRIFLTVVDAQGATNTVSRDIIPVTSTTTLATSPAGLAVKLDGSAATAPLSFTGVSGILRAVEVASPQTVNGITYAFASWSDGGARVHTISTPATNTTLTATFVPVTGGGITAGGVYELEPQHALGQRLDVRSLSTADQAIVELYQSNGGKNQQWKFISRGNDIYELEPQHALGKRLDVAGRSAGNNAAVQSYTSNGGTNQFWKAIALGNGIYGFEPQCAVGNRLDIGPLSGVTRAVSIVANTSNSQRWKLYPVAANRSASGGTATTQDAFAVKNALSAYPNPFSAQTTVNFQLPAKSQQASIQVYNLQGQLRRSVDVGGNETGRIQLNCQDLAAGVYLYSLVVDGKAVANNRLVVNP</sequence>
<dbReference type="Gene3D" id="2.60.40.10">
    <property type="entry name" value="Immunoglobulins"/>
    <property type="match status" value="1"/>
</dbReference>
<dbReference type="InterPro" id="IPR013783">
    <property type="entry name" value="Ig-like_fold"/>
</dbReference>
<dbReference type="InterPro" id="IPR026444">
    <property type="entry name" value="Secre_tail"/>
</dbReference>
<keyword evidence="1" id="KW-0732">Signal</keyword>
<dbReference type="Pfam" id="PF18962">
    <property type="entry name" value="Por_Secre_tail"/>
    <property type="match status" value="1"/>
</dbReference>
<dbReference type="Gene3D" id="2.80.10.50">
    <property type="match status" value="2"/>
</dbReference>
<dbReference type="PROSITE" id="PS50231">
    <property type="entry name" value="RICIN_B_LECTIN"/>
    <property type="match status" value="1"/>
</dbReference>
<feature type="domain" description="Ig-like" evidence="2">
    <location>
        <begin position="388"/>
        <end position="469"/>
    </location>
</feature>
<dbReference type="EMBL" id="JAGETZ010000002">
    <property type="protein sequence ID" value="MBO2008599.1"/>
    <property type="molecule type" value="Genomic_DNA"/>
</dbReference>
<dbReference type="Gene3D" id="2.120.10.30">
    <property type="entry name" value="TolB, C-terminal domain"/>
    <property type="match status" value="1"/>
</dbReference>
<evidence type="ECO:0000256" key="1">
    <source>
        <dbReference type="SAM" id="SignalP"/>
    </source>
</evidence>
<protein>
    <submittedName>
        <fullName evidence="3">PQQ-dependent sugar dehydrogenase</fullName>
    </submittedName>
</protein>
<dbReference type="InterPro" id="IPR011042">
    <property type="entry name" value="6-blade_b-propeller_TolB-like"/>
</dbReference>
<dbReference type="SUPFAM" id="SSF48726">
    <property type="entry name" value="Immunoglobulin"/>
    <property type="match status" value="1"/>
</dbReference>
<name>A0ABS3QBG4_9BACT</name>
<dbReference type="Pfam" id="PF13927">
    <property type="entry name" value="Ig_3"/>
    <property type="match status" value="1"/>
</dbReference>
<dbReference type="PANTHER" id="PTHR19328:SF13">
    <property type="entry name" value="HIPL1 PROTEIN"/>
    <property type="match status" value="1"/>
</dbReference>
<dbReference type="Proteomes" id="UP000664369">
    <property type="component" value="Unassembled WGS sequence"/>
</dbReference>
<dbReference type="PROSITE" id="PS50835">
    <property type="entry name" value="IG_LIKE"/>
    <property type="match status" value="1"/>
</dbReference>
<dbReference type="SUPFAM" id="SSF50952">
    <property type="entry name" value="Soluble quinoprotein glucose dehydrogenase"/>
    <property type="match status" value="1"/>
</dbReference>
<dbReference type="InterPro" id="IPR012938">
    <property type="entry name" value="Glc/Sorbosone_DH"/>
</dbReference>
<dbReference type="Pfam" id="PF14200">
    <property type="entry name" value="RicinB_lectin_2"/>
    <property type="match status" value="1"/>
</dbReference>
<proteinExistence type="predicted"/>
<feature type="chain" id="PRO_5046819715" evidence="1">
    <location>
        <begin position="29"/>
        <end position="915"/>
    </location>
</feature>
<feature type="signal peptide" evidence="1">
    <location>
        <begin position="1"/>
        <end position="28"/>
    </location>
</feature>
<reference evidence="3 4" key="1">
    <citation type="submission" date="2021-03" db="EMBL/GenBank/DDBJ databases">
        <authorList>
            <person name="Kim M.K."/>
        </authorList>
    </citation>
    <scope>NUCLEOTIDE SEQUENCE [LARGE SCALE GENOMIC DNA]</scope>
    <source>
        <strain evidence="3 4">BT442</strain>
    </source>
</reference>
<dbReference type="InterPro" id="IPR011041">
    <property type="entry name" value="Quinoprot_gluc/sorb_DH_b-prop"/>
</dbReference>
<dbReference type="CDD" id="cd00161">
    <property type="entry name" value="beta-trefoil_Ricin-like"/>
    <property type="match status" value="1"/>
</dbReference>
<comment type="caution">
    <text evidence="3">The sequence shown here is derived from an EMBL/GenBank/DDBJ whole genome shotgun (WGS) entry which is preliminary data.</text>
</comment>
<evidence type="ECO:0000259" key="2">
    <source>
        <dbReference type="PROSITE" id="PS50835"/>
    </source>
</evidence>
<dbReference type="InterPro" id="IPR036179">
    <property type="entry name" value="Ig-like_dom_sf"/>
</dbReference>
<dbReference type="Pfam" id="PF07995">
    <property type="entry name" value="GSDH"/>
    <property type="match status" value="1"/>
</dbReference>
<dbReference type="InterPro" id="IPR007110">
    <property type="entry name" value="Ig-like_dom"/>
</dbReference>
<dbReference type="NCBIfam" id="TIGR04183">
    <property type="entry name" value="Por_Secre_tail"/>
    <property type="match status" value="1"/>
</dbReference>
<evidence type="ECO:0000313" key="4">
    <source>
        <dbReference type="Proteomes" id="UP000664369"/>
    </source>
</evidence>